<accession>A0A0F0GC32</accession>
<evidence type="ECO:0000256" key="4">
    <source>
        <dbReference type="ARBA" id="ARBA00023098"/>
    </source>
</evidence>
<dbReference type="EMBL" id="JYJG01000506">
    <property type="protein sequence ID" value="KJK33701.1"/>
    <property type="molecule type" value="Genomic_DNA"/>
</dbReference>
<name>A0A0F0GC32_LENAE</name>
<dbReference type="GO" id="GO:0016020">
    <property type="term" value="C:membrane"/>
    <property type="evidence" value="ECO:0007669"/>
    <property type="project" value="TreeGrafter"/>
</dbReference>
<keyword evidence="4" id="KW-0443">Lipid metabolism</keyword>
<dbReference type="PATRIC" id="fig|68170.10.peg.2325"/>
<dbReference type="CDD" id="cd05907">
    <property type="entry name" value="VL_LC_FACS_like"/>
    <property type="match status" value="1"/>
</dbReference>
<dbReference type="PANTHER" id="PTHR43272">
    <property type="entry name" value="LONG-CHAIN-FATTY-ACID--COA LIGASE"/>
    <property type="match status" value="1"/>
</dbReference>
<evidence type="ECO:0000256" key="1">
    <source>
        <dbReference type="ARBA" id="ARBA00006432"/>
    </source>
</evidence>
<dbReference type="AlphaFoldDB" id="A0A0F0GC32"/>
<dbReference type="Pfam" id="PF00501">
    <property type="entry name" value="AMP-binding"/>
    <property type="match status" value="1"/>
</dbReference>
<evidence type="ECO:0000256" key="3">
    <source>
        <dbReference type="ARBA" id="ARBA00022832"/>
    </source>
</evidence>
<dbReference type="Gene3D" id="3.40.50.12780">
    <property type="entry name" value="N-terminal domain of ligase-like"/>
    <property type="match status" value="1"/>
</dbReference>
<gene>
    <name evidence="8" type="ORF">UK23_45035</name>
</gene>
<dbReference type="RefSeq" id="WP_045317985.1">
    <property type="nucleotide sequence ID" value="NZ_JYJG01000506.1"/>
</dbReference>
<keyword evidence="3" id="KW-0276">Fatty acid metabolism</keyword>
<comment type="catalytic activity">
    <reaction evidence="5">
        <text>a long-chain fatty acid + ATP + CoA = a long-chain fatty acyl-CoA + AMP + diphosphate</text>
        <dbReference type="Rhea" id="RHEA:15421"/>
        <dbReference type="ChEBI" id="CHEBI:30616"/>
        <dbReference type="ChEBI" id="CHEBI:33019"/>
        <dbReference type="ChEBI" id="CHEBI:57287"/>
        <dbReference type="ChEBI" id="CHEBI:57560"/>
        <dbReference type="ChEBI" id="CHEBI:83139"/>
        <dbReference type="ChEBI" id="CHEBI:456215"/>
        <dbReference type="EC" id="6.2.1.3"/>
    </reaction>
    <physiologicalReaction direction="left-to-right" evidence="5">
        <dbReference type="Rhea" id="RHEA:15422"/>
    </physiologicalReaction>
</comment>
<dbReference type="Proteomes" id="UP000033393">
    <property type="component" value="Unassembled WGS sequence"/>
</dbReference>
<feature type="domain" description="AMP-dependent synthetase/ligase" evidence="7">
    <location>
        <begin position="27"/>
        <end position="423"/>
    </location>
</feature>
<dbReference type="OrthoDB" id="9803968at2"/>
<evidence type="ECO:0000256" key="2">
    <source>
        <dbReference type="ARBA" id="ARBA00022598"/>
    </source>
</evidence>
<dbReference type="STRING" id="68170.GCA_000974445_02129"/>
<dbReference type="InterPro" id="IPR045851">
    <property type="entry name" value="AMP-bd_C_sf"/>
</dbReference>
<dbReference type="SUPFAM" id="SSF56801">
    <property type="entry name" value="Acetyl-CoA synthetase-like"/>
    <property type="match status" value="1"/>
</dbReference>
<evidence type="ECO:0000256" key="6">
    <source>
        <dbReference type="ARBA" id="ARBA00032875"/>
    </source>
</evidence>
<dbReference type="PANTHER" id="PTHR43272:SF32">
    <property type="entry name" value="AMP-DEPENDENT SYNTHETASE_LIGASE DOMAIN-CONTAINING PROTEIN"/>
    <property type="match status" value="1"/>
</dbReference>
<dbReference type="Gene3D" id="3.30.300.30">
    <property type="match status" value="1"/>
</dbReference>
<organism evidence="8 9">
    <name type="scientific">Lentzea aerocolonigenes</name>
    <name type="common">Lechevalieria aerocolonigenes</name>
    <name type="synonym">Saccharothrix aerocolonigenes</name>
    <dbReference type="NCBI Taxonomy" id="68170"/>
    <lineage>
        <taxon>Bacteria</taxon>
        <taxon>Bacillati</taxon>
        <taxon>Actinomycetota</taxon>
        <taxon>Actinomycetes</taxon>
        <taxon>Pseudonocardiales</taxon>
        <taxon>Pseudonocardiaceae</taxon>
        <taxon>Lentzea</taxon>
    </lineage>
</organism>
<evidence type="ECO:0000256" key="5">
    <source>
        <dbReference type="ARBA" id="ARBA00024484"/>
    </source>
</evidence>
<protein>
    <recommendedName>
        <fullName evidence="6">Acyl-CoA synthetase</fullName>
    </recommendedName>
</protein>
<dbReference type="GO" id="GO:0004467">
    <property type="term" value="F:long-chain fatty acid-CoA ligase activity"/>
    <property type="evidence" value="ECO:0007669"/>
    <property type="project" value="UniProtKB-EC"/>
</dbReference>
<evidence type="ECO:0000313" key="8">
    <source>
        <dbReference type="EMBL" id="KJK33701.1"/>
    </source>
</evidence>
<dbReference type="InterPro" id="IPR020845">
    <property type="entry name" value="AMP-binding_CS"/>
</dbReference>
<dbReference type="PROSITE" id="PS00455">
    <property type="entry name" value="AMP_BINDING"/>
    <property type="match status" value="1"/>
</dbReference>
<evidence type="ECO:0000259" key="7">
    <source>
        <dbReference type="Pfam" id="PF00501"/>
    </source>
</evidence>
<comment type="similarity">
    <text evidence="1">Belongs to the ATP-dependent AMP-binding enzyme family.</text>
</comment>
<comment type="caution">
    <text evidence="8">The sequence shown here is derived from an EMBL/GenBank/DDBJ whole genome shotgun (WGS) entry which is preliminary data.</text>
</comment>
<keyword evidence="9" id="KW-1185">Reference proteome</keyword>
<dbReference type="InterPro" id="IPR000873">
    <property type="entry name" value="AMP-dep_synth/lig_dom"/>
</dbReference>
<reference evidence="8 9" key="1">
    <citation type="submission" date="2015-02" db="EMBL/GenBank/DDBJ databases">
        <authorList>
            <person name="Ju K.-S."/>
            <person name="Doroghazi J.R."/>
            <person name="Metcalf W."/>
        </authorList>
    </citation>
    <scope>NUCLEOTIDE SEQUENCE [LARGE SCALE GENOMIC DNA]</scope>
    <source>
        <strain evidence="8 9">NRRL B-16140</strain>
    </source>
</reference>
<dbReference type="InterPro" id="IPR042099">
    <property type="entry name" value="ANL_N_sf"/>
</dbReference>
<keyword evidence="2" id="KW-0436">Ligase</keyword>
<proteinExistence type="inferred from homology"/>
<dbReference type="Pfam" id="PF23562">
    <property type="entry name" value="AMP-binding_C_3"/>
    <property type="match status" value="1"/>
</dbReference>
<sequence length="593" mass="63710">MTAGVASPNAVQAVRRIADLPFLAEQAYGDAVAWRFKQNGEWREQTYAEVSEQVLDLASGFVHAGLQPGDRVCVLANTRPEWTAVELAVLAAGGIVVPIYPSSTSEEIAWVVGNSGASIVVAENESQCVKVEVVQGELPELRTVFTIDPAGDRPSVAELQDTGRTSPLAAELDSRRAAIKPEDPSLIIYTSGTTGPPKGCILTNANWVALCRVAEEARIDAMTGTVYLFLPLAHVFAQIVMFGTMYRGGALAYFGGDMTAIVPELAEVRPTFLPSVPRIFEKIYTFVTAAVPAEQLGQAVTLGLEVRRRRALGEPVPAEMAAAFEQVDALFAKVRAVFGGRLVQALSGAAPISREVLQFFHAAGVPVLEGYGMTESTAVGTINTLDRFKLGSVGASGVAGLEMSLGEDGELLMRGPHVFAGYWRNPEATAATIQDGWLHTGDLGEIDADGFVTITGRKKDIIITAGGKNIAPANVENVLRQSRWISHAVLFGDRKPYCVALLTLEADEIVPWATARGLPADLESLVGHPDVRTLVREVVDEANSHFASVSQVKKFVLLSRDLSQEEGELTPTLKVKRNVVHRLHSGLYEGLYQ</sequence>
<dbReference type="eggNOG" id="COG1022">
    <property type="taxonomic scope" value="Bacteria"/>
</dbReference>
<evidence type="ECO:0000313" key="9">
    <source>
        <dbReference type="Proteomes" id="UP000033393"/>
    </source>
</evidence>